<dbReference type="InterPro" id="IPR000504">
    <property type="entry name" value="RRM_dom"/>
</dbReference>
<feature type="domain" description="RRM" evidence="5">
    <location>
        <begin position="65"/>
        <end position="142"/>
    </location>
</feature>
<evidence type="ECO:0000313" key="7">
    <source>
        <dbReference type="Proteomes" id="UP001479436"/>
    </source>
</evidence>
<dbReference type="InterPro" id="IPR012677">
    <property type="entry name" value="Nucleotide-bd_a/b_plait_sf"/>
</dbReference>
<protein>
    <recommendedName>
        <fullName evidence="5">RRM domain-containing protein</fullName>
    </recommendedName>
</protein>
<keyword evidence="7" id="KW-1185">Reference proteome</keyword>
<name>A0ABR2VU16_9FUNG</name>
<evidence type="ECO:0000256" key="3">
    <source>
        <dbReference type="SAM" id="Coils"/>
    </source>
</evidence>
<dbReference type="PROSITE" id="PS50102">
    <property type="entry name" value="RRM"/>
    <property type="match status" value="1"/>
</dbReference>
<reference evidence="6 7" key="1">
    <citation type="submission" date="2023-04" db="EMBL/GenBank/DDBJ databases">
        <title>Genome of Basidiobolus ranarum AG-B5.</title>
        <authorList>
            <person name="Stajich J.E."/>
            <person name="Carter-House D."/>
            <person name="Gryganskyi A."/>
        </authorList>
    </citation>
    <scope>NUCLEOTIDE SEQUENCE [LARGE SCALE GENOMIC DNA]</scope>
    <source>
        <strain evidence="6 7">AG-B5</strain>
    </source>
</reference>
<organism evidence="6 7">
    <name type="scientific">Basidiobolus ranarum</name>
    <dbReference type="NCBI Taxonomy" id="34480"/>
    <lineage>
        <taxon>Eukaryota</taxon>
        <taxon>Fungi</taxon>
        <taxon>Fungi incertae sedis</taxon>
        <taxon>Zoopagomycota</taxon>
        <taxon>Entomophthoromycotina</taxon>
        <taxon>Basidiobolomycetes</taxon>
        <taxon>Basidiobolales</taxon>
        <taxon>Basidiobolaceae</taxon>
        <taxon>Basidiobolus</taxon>
    </lineage>
</organism>
<keyword evidence="1 2" id="KW-0694">RNA-binding</keyword>
<dbReference type="SUPFAM" id="SSF54928">
    <property type="entry name" value="RNA-binding domain, RBD"/>
    <property type="match status" value="1"/>
</dbReference>
<dbReference type="Proteomes" id="UP001479436">
    <property type="component" value="Unassembled WGS sequence"/>
</dbReference>
<dbReference type="InterPro" id="IPR034228">
    <property type="entry name" value="Nop6_RRM"/>
</dbReference>
<accession>A0ABR2VU16</accession>
<feature type="region of interest" description="Disordered" evidence="4">
    <location>
        <begin position="1"/>
        <end position="30"/>
    </location>
</feature>
<feature type="compositionally biased region" description="Basic and acidic residues" evidence="4">
    <location>
        <begin position="199"/>
        <end position="208"/>
    </location>
</feature>
<comment type="caution">
    <text evidence="6">The sequence shown here is derived from an EMBL/GenBank/DDBJ whole genome shotgun (WGS) entry which is preliminary data.</text>
</comment>
<dbReference type="EMBL" id="JASJQH010007742">
    <property type="protein sequence ID" value="KAK9702214.1"/>
    <property type="molecule type" value="Genomic_DNA"/>
</dbReference>
<dbReference type="Pfam" id="PF00076">
    <property type="entry name" value="RRM_1"/>
    <property type="match status" value="1"/>
</dbReference>
<feature type="region of interest" description="Disordered" evidence="4">
    <location>
        <begin position="176"/>
        <end position="226"/>
    </location>
</feature>
<evidence type="ECO:0000256" key="2">
    <source>
        <dbReference type="PROSITE-ProRule" id="PRU00176"/>
    </source>
</evidence>
<evidence type="ECO:0000259" key="5">
    <source>
        <dbReference type="PROSITE" id="PS50102"/>
    </source>
</evidence>
<dbReference type="PANTHER" id="PTHR23236">
    <property type="entry name" value="EUKARYOTIC TRANSLATION INITIATION FACTOR 4B/4H"/>
    <property type="match status" value="1"/>
</dbReference>
<evidence type="ECO:0000256" key="1">
    <source>
        <dbReference type="ARBA" id="ARBA00022884"/>
    </source>
</evidence>
<feature type="compositionally biased region" description="Basic residues" evidence="4">
    <location>
        <begin position="8"/>
        <end position="22"/>
    </location>
</feature>
<dbReference type="SMART" id="SM00360">
    <property type="entry name" value="RRM"/>
    <property type="match status" value="1"/>
</dbReference>
<evidence type="ECO:0000256" key="4">
    <source>
        <dbReference type="SAM" id="MobiDB-lite"/>
    </source>
</evidence>
<dbReference type="CDD" id="cd12400">
    <property type="entry name" value="RRM_Nop6"/>
    <property type="match status" value="1"/>
</dbReference>
<proteinExistence type="predicted"/>
<sequence>MADDNKQTKKQKKADRFRNKKRKLDDIADVPEDDVEGQEVEVKKPVEKKKVVKEPPKKKIAKHRFIVFVGNLPYETTKENLTKHFETAGGIKSVRLITDKQTNKPKGFAFLEFDDPECLKKALFFHHTFFNRRKINVELTAGGGGQSEARKNKLTEKNAKLEEERRKIFETKIATERAERAAQGPREPPVVQTKKFKKRESSMPRPREVSGANNIRVPMRKFGGSK</sequence>
<gene>
    <name evidence="6" type="ORF">K7432_011344</name>
</gene>
<dbReference type="Gene3D" id="3.30.70.330">
    <property type="match status" value="1"/>
</dbReference>
<keyword evidence="3" id="KW-0175">Coiled coil</keyword>
<dbReference type="PANTHER" id="PTHR23236:SF51">
    <property type="entry name" value="NUCLEOLAR PROTEIN 6"/>
    <property type="match status" value="1"/>
</dbReference>
<evidence type="ECO:0000313" key="6">
    <source>
        <dbReference type="EMBL" id="KAK9702214.1"/>
    </source>
</evidence>
<dbReference type="InterPro" id="IPR035979">
    <property type="entry name" value="RBD_domain_sf"/>
</dbReference>
<feature type="coiled-coil region" evidence="3">
    <location>
        <begin position="144"/>
        <end position="171"/>
    </location>
</feature>